<keyword evidence="1" id="KW-0479">Metal-binding</keyword>
<dbReference type="Pfam" id="PF03468">
    <property type="entry name" value="XS"/>
    <property type="match status" value="1"/>
</dbReference>
<dbReference type="GO" id="GO:0008270">
    <property type="term" value="F:zinc ion binding"/>
    <property type="evidence" value="ECO:0007669"/>
    <property type="project" value="UniProtKB-KW"/>
</dbReference>
<dbReference type="OMA" id="CRHANIC"/>
<dbReference type="SUPFAM" id="SSF57850">
    <property type="entry name" value="RING/U-box"/>
    <property type="match status" value="1"/>
</dbReference>
<dbReference type="GO" id="GO:0051607">
    <property type="term" value="P:defense response to virus"/>
    <property type="evidence" value="ECO:0007669"/>
    <property type="project" value="InterPro"/>
</dbReference>
<dbReference type="EMBL" id="BFEA01000118">
    <property type="protein sequence ID" value="GBG69639.1"/>
    <property type="molecule type" value="Genomic_DNA"/>
</dbReference>
<feature type="domain" description="RING-type" evidence="3">
    <location>
        <begin position="385"/>
        <end position="444"/>
    </location>
</feature>
<name>A0A388KHW8_CHABU</name>
<protein>
    <recommendedName>
        <fullName evidence="3">RING-type domain-containing protein</fullName>
    </recommendedName>
</protein>
<comment type="caution">
    <text evidence="4">The sequence shown here is derived from an EMBL/GenBank/DDBJ whole genome shotgun (WGS) entry which is preliminary data.</text>
</comment>
<dbReference type="GO" id="GO:0031047">
    <property type="term" value="P:regulatory ncRNA-mediated gene silencing"/>
    <property type="evidence" value="ECO:0007669"/>
    <property type="project" value="InterPro"/>
</dbReference>
<dbReference type="InterPro" id="IPR044287">
    <property type="entry name" value="SGS3"/>
</dbReference>
<gene>
    <name evidence="4" type="ORF">CBR_g4468</name>
</gene>
<keyword evidence="2" id="KW-0175">Coiled coil</keyword>
<dbReference type="InterPro" id="IPR038588">
    <property type="entry name" value="XS_domain_sf"/>
</dbReference>
<dbReference type="PROSITE" id="PS50089">
    <property type="entry name" value="ZF_RING_2"/>
    <property type="match status" value="1"/>
</dbReference>
<keyword evidence="1" id="KW-0862">Zinc</keyword>
<sequence>MQDAEVVWPPTVILCNTFLKEQAPGNWSSLGKQQLPTKLLMLMDGKAKYRPIYNKYGHRGMSFVVFGGDEDGEGFRDAEEMADSFFLQGKGLYEWERLIGGRHGDEAWCQPFKQGIEHIYGYMARKVDMERLDPRKQFCKSWRMRALEEVKKGVKRRQREGNDKTESKLRKLEQDKDEVLQLIEKREQERKEVEEERAKAIESLEKRAEKHRTESALLRERISKISAEQQAAESEYEARVQSLNTRVQQIDEATRLAAKKFRRQVEKAQAARQEELRKQEEELKSKDKKQNMLQHEFMKIQTRNFNLFLKEKNAELLEKVKEVARLKAQKMEELDKLREEATKTMEEMHAKYRADMQEVDAADDQLMNQVNANENNENDEAAGICAVCHCPFAESGWRAVLPDCKHATTCYDCWEEHAAYLRNKNANDMKKPGGKQTAVFCPSCMTPVKGDVIKIPWKIYF</sequence>
<reference evidence="4 5" key="1">
    <citation type="journal article" date="2018" name="Cell">
        <title>The Chara Genome: Secondary Complexity and Implications for Plant Terrestrialization.</title>
        <authorList>
            <person name="Nishiyama T."/>
            <person name="Sakayama H."/>
            <person name="Vries J.D."/>
            <person name="Buschmann H."/>
            <person name="Saint-Marcoux D."/>
            <person name="Ullrich K.K."/>
            <person name="Haas F.B."/>
            <person name="Vanderstraeten L."/>
            <person name="Becker D."/>
            <person name="Lang D."/>
            <person name="Vosolsobe S."/>
            <person name="Rombauts S."/>
            <person name="Wilhelmsson P.K.I."/>
            <person name="Janitza P."/>
            <person name="Kern R."/>
            <person name="Heyl A."/>
            <person name="Rumpler F."/>
            <person name="Villalobos L.I.A.C."/>
            <person name="Clay J.M."/>
            <person name="Skokan R."/>
            <person name="Toyoda A."/>
            <person name="Suzuki Y."/>
            <person name="Kagoshima H."/>
            <person name="Schijlen E."/>
            <person name="Tajeshwar N."/>
            <person name="Catarino B."/>
            <person name="Hetherington A.J."/>
            <person name="Saltykova A."/>
            <person name="Bonnot C."/>
            <person name="Breuninger H."/>
            <person name="Symeonidi A."/>
            <person name="Radhakrishnan G.V."/>
            <person name="Van Nieuwerburgh F."/>
            <person name="Deforce D."/>
            <person name="Chang C."/>
            <person name="Karol K.G."/>
            <person name="Hedrich R."/>
            <person name="Ulvskov P."/>
            <person name="Glockner G."/>
            <person name="Delwiche C.F."/>
            <person name="Petrasek J."/>
            <person name="Van de Peer Y."/>
            <person name="Friml J."/>
            <person name="Beilby M."/>
            <person name="Dolan L."/>
            <person name="Kohara Y."/>
            <person name="Sugano S."/>
            <person name="Fujiyama A."/>
            <person name="Delaux P.-M."/>
            <person name="Quint M."/>
            <person name="TheiBen G."/>
            <person name="Hagemann M."/>
            <person name="Harholt J."/>
            <person name="Dunand C."/>
            <person name="Zachgo S."/>
            <person name="Langdale J."/>
            <person name="Maumus F."/>
            <person name="Straeten D.V.D."/>
            <person name="Gould S.B."/>
            <person name="Rensing S.A."/>
        </authorList>
    </citation>
    <scope>NUCLEOTIDE SEQUENCE [LARGE SCALE GENOMIC DNA]</scope>
    <source>
        <strain evidence="4 5">S276</strain>
    </source>
</reference>
<feature type="coiled-coil region" evidence="2">
    <location>
        <begin position="155"/>
        <end position="351"/>
    </location>
</feature>
<evidence type="ECO:0000313" key="5">
    <source>
        <dbReference type="Proteomes" id="UP000265515"/>
    </source>
</evidence>
<evidence type="ECO:0000259" key="3">
    <source>
        <dbReference type="PROSITE" id="PS50089"/>
    </source>
</evidence>
<dbReference type="PANTHER" id="PTHR46602">
    <property type="entry name" value="PROTEIN SUPPRESSOR OF GENE SILENCING 3"/>
    <property type="match status" value="1"/>
</dbReference>
<keyword evidence="1" id="KW-0863">Zinc-finger</keyword>
<dbReference type="InterPro" id="IPR005380">
    <property type="entry name" value="XS_domain"/>
</dbReference>
<dbReference type="OrthoDB" id="1936239at2759"/>
<proteinExistence type="predicted"/>
<dbReference type="Gramene" id="GBG69639">
    <property type="protein sequence ID" value="GBG69639"/>
    <property type="gene ID" value="CBR_g4468"/>
</dbReference>
<accession>A0A388KHW8</accession>
<dbReference type="InterPro" id="IPR001841">
    <property type="entry name" value="Znf_RING"/>
</dbReference>
<keyword evidence="5" id="KW-1185">Reference proteome</keyword>
<dbReference type="PANTHER" id="PTHR46602:SF1">
    <property type="entry name" value="PROTEIN SUPPRESSOR OF GENE SILENCING 3"/>
    <property type="match status" value="1"/>
</dbReference>
<dbReference type="Proteomes" id="UP000265515">
    <property type="component" value="Unassembled WGS sequence"/>
</dbReference>
<dbReference type="Gene3D" id="3.30.70.2890">
    <property type="entry name" value="XS domain"/>
    <property type="match status" value="1"/>
</dbReference>
<dbReference type="Gene3D" id="3.30.40.10">
    <property type="entry name" value="Zinc/RING finger domain, C3HC4 (zinc finger)"/>
    <property type="match status" value="1"/>
</dbReference>
<evidence type="ECO:0000256" key="2">
    <source>
        <dbReference type="SAM" id="Coils"/>
    </source>
</evidence>
<organism evidence="4 5">
    <name type="scientific">Chara braunii</name>
    <name type="common">Braun's stonewort</name>
    <dbReference type="NCBI Taxonomy" id="69332"/>
    <lineage>
        <taxon>Eukaryota</taxon>
        <taxon>Viridiplantae</taxon>
        <taxon>Streptophyta</taxon>
        <taxon>Charophyceae</taxon>
        <taxon>Charales</taxon>
        <taxon>Characeae</taxon>
        <taxon>Chara</taxon>
    </lineage>
</organism>
<evidence type="ECO:0000256" key="1">
    <source>
        <dbReference type="PROSITE-ProRule" id="PRU00175"/>
    </source>
</evidence>
<dbReference type="AlphaFoldDB" id="A0A388KHW8"/>
<dbReference type="STRING" id="69332.A0A388KHW8"/>
<dbReference type="InterPro" id="IPR013083">
    <property type="entry name" value="Znf_RING/FYVE/PHD"/>
</dbReference>
<evidence type="ECO:0000313" key="4">
    <source>
        <dbReference type="EMBL" id="GBG69639.1"/>
    </source>
</evidence>